<dbReference type="PROSITE" id="PS51257">
    <property type="entry name" value="PROKAR_LIPOPROTEIN"/>
    <property type="match status" value="1"/>
</dbReference>
<feature type="transmembrane region" description="Helical" evidence="1">
    <location>
        <begin position="45"/>
        <end position="65"/>
    </location>
</feature>
<keyword evidence="3" id="KW-1185">Reference proteome</keyword>
<accession>A0A059F8V5</accession>
<dbReference type="EMBL" id="ARYJ01000010">
    <property type="protein sequence ID" value="KCZ87029.1"/>
    <property type="molecule type" value="Genomic_DNA"/>
</dbReference>
<feature type="transmembrane region" description="Helical" evidence="1">
    <location>
        <begin position="96"/>
        <end position="114"/>
    </location>
</feature>
<evidence type="ECO:0008006" key="4">
    <source>
        <dbReference type="Google" id="ProtNLM"/>
    </source>
</evidence>
<sequence length="132" mass="14131">MKTPVTVGWSVLVALGCGIFAIMAAETASSYSRMTDEYFRSAERMTWVLSAILGVLAIGGVISFFYSRALVVVAGIGIVAVAGAVAISAINGLTDTVFLCAIFSFIAAVSIWLWRGVMRRMRKLAINPAEEF</sequence>
<keyword evidence="1" id="KW-0812">Transmembrane</keyword>
<organism evidence="2 3">
    <name type="scientific">Hyphomonas jannaschiana VP2</name>
    <dbReference type="NCBI Taxonomy" id="1280952"/>
    <lineage>
        <taxon>Bacteria</taxon>
        <taxon>Pseudomonadati</taxon>
        <taxon>Pseudomonadota</taxon>
        <taxon>Alphaproteobacteria</taxon>
        <taxon>Hyphomonadales</taxon>
        <taxon>Hyphomonadaceae</taxon>
        <taxon>Hyphomonas</taxon>
    </lineage>
</organism>
<proteinExistence type="predicted"/>
<feature type="transmembrane region" description="Helical" evidence="1">
    <location>
        <begin position="70"/>
        <end position="90"/>
    </location>
</feature>
<dbReference type="AlphaFoldDB" id="A0A059F8V5"/>
<dbReference type="Proteomes" id="UP000024816">
    <property type="component" value="Unassembled WGS sequence"/>
</dbReference>
<dbReference type="STRING" id="1280952.HJA_14155"/>
<evidence type="ECO:0000313" key="3">
    <source>
        <dbReference type="Proteomes" id="UP000024816"/>
    </source>
</evidence>
<keyword evidence="1" id="KW-0472">Membrane</keyword>
<gene>
    <name evidence="2" type="ORF">HJA_14155</name>
</gene>
<reference evidence="2 3" key="1">
    <citation type="journal article" date="2014" name="Antonie Van Leeuwenhoek">
        <title>Hyphomonas beringensis sp. nov. and Hyphomonas chukchiensis sp. nov., isolated from surface seawater of the Bering Sea and Chukchi Sea.</title>
        <authorList>
            <person name="Li C."/>
            <person name="Lai Q."/>
            <person name="Li G."/>
            <person name="Dong C."/>
            <person name="Wang J."/>
            <person name="Liao Y."/>
            <person name="Shao Z."/>
        </authorList>
    </citation>
    <scope>NUCLEOTIDE SEQUENCE [LARGE SCALE GENOMIC DNA]</scope>
    <source>
        <strain evidence="2 3">VP2</strain>
    </source>
</reference>
<comment type="caution">
    <text evidence="2">The sequence shown here is derived from an EMBL/GenBank/DDBJ whole genome shotgun (WGS) entry which is preliminary data.</text>
</comment>
<protein>
    <recommendedName>
        <fullName evidence="4">Lipoprotein</fullName>
    </recommendedName>
</protein>
<feature type="transmembrane region" description="Helical" evidence="1">
    <location>
        <begin position="7"/>
        <end position="25"/>
    </location>
</feature>
<name>A0A059F8V5_9PROT</name>
<evidence type="ECO:0000313" key="2">
    <source>
        <dbReference type="EMBL" id="KCZ87029.1"/>
    </source>
</evidence>
<keyword evidence="1" id="KW-1133">Transmembrane helix</keyword>
<evidence type="ECO:0000256" key="1">
    <source>
        <dbReference type="SAM" id="Phobius"/>
    </source>
</evidence>